<evidence type="ECO:0008006" key="3">
    <source>
        <dbReference type="Google" id="ProtNLM"/>
    </source>
</evidence>
<gene>
    <name evidence="1" type="ORF">GA0070618_4308</name>
</gene>
<name>A0A1C4YS78_MICEC</name>
<dbReference type="InterPro" id="IPR034660">
    <property type="entry name" value="DinB/YfiT-like"/>
</dbReference>
<dbReference type="SUPFAM" id="SSF109854">
    <property type="entry name" value="DinB/YfiT-like putative metalloenzymes"/>
    <property type="match status" value="1"/>
</dbReference>
<protein>
    <recommendedName>
        <fullName evidence="3">Damage-inducible protein DinB</fullName>
    </recommendedName>
</protein>
<dbReference type="InterPro" id="IPR007061">
    <property type="entry name" value="MST-like"/>
</dbReference>
<evidence type="ECO:0000313" key="2">
    <source>
        <dbReference type="Proteomes" id="UP000198253"/>
    </source>
</evidence>
<sequence length="179" mass="19893">MPDVDEYGRPEPPVSAGEVETLLGFLDYQRATLAWKCAAVDNAGMRVTVGVSSMTLGGLLKHLAYVEDDWFSVRLHAHPRQPPWDGVNWEDDPDWDWESAADDTPDDLLARWEAAVARSRVLLAEALSAGGLDQAARRPWPNGEAPSLRWILVHMIEEYARHNGHADLLREAVDGQTGE</sequence>
<accession>A0A1C4YS78</accession>
<keyword evidence="2" id="KW-1185">Reference proteome</keyword>
<dbReference type="OrthoDB" id="4548523at2"/>
<dbReference type="InParanoid" id="A0A1C4YS78"/>
<evidence type="ECO:0000313" key="1">
    <source>
        <dbReference type="EMBL" id="SCF23609.1"/>
    </source>
</evidence>
<proteinExistence type="predicted"/>
<dbReference type="Pfam" id="PF04978">
    <property type="entry name" value="MST"/>
    <property type="match status" value="1"/>
</dbReference>
<dbReference type="EMBL" id="LT607413">
    <property type="protein sequence ID" value="SCF23609.1"/>
    <property type="molecule type" value="Genomic_DNA"/>
</dbReference>
<dbReference type="Proteomes" id="UP000198253">
    <property type="component" value="Chromosome I"/>
</dbReference>
<dbReference type="Gene3D" id="1.20.120.450">
    <property type="entry name" value="dinb family like domain"/>
    <property type="match status" value="1"/>
</dbReference>
<reference evidence="2" key="1">
    <citation type="submission" date="2016-06" db="EMBL/GenBank/DDBJ databases">
        <authorList>
            <person name="Varghese N."/>
            <person name="Submissions Spin"/>
        </authorList>
    </citation>
    <scope>NUCLEOTIDE SEQUENCE [LARGE SCALE GENOMIC DNA]</scope>
    <source>
        <strain evidence="2">DSM 43816</strain>
    </source>
</reference>
<dbReference type="RefSeq" id="WP_088983242.1">
    <property type="nucleotide sequence ID" value="NZ_LT607413.1"/>
</dbReference>
<dbReference type="AlphaFoldDB" id="A0A1C4YS78"/>
<organism evidence="1 2">
    <name type="scientific">Micromonospora echinospora</name>
    <name type="common">Micromonospora purpurea</name>
    <dbReference type="NCBI Taxonomy" id="1877"/>
    <lineage>
        <taxon>Bacteria</taxon>
        <taxon>Bacillati</taxon>
        <taxon>Actinomycetota</taxon>
        <taxon>Actinomycetes</taxon>
        <taxon>Micromonosporales</taxon>
        <taxon>Micromonosporaceae</taxon>
        <taxon>Micromonospora</taxon>
    </lineage>
</organism>